<evidence type="ECO:0000313" key="2">
    <source>
        <dbReference type="EMBL" id="GAA2110521.1"/>
    </source>
</evidence>
<sequence length="137" mass="15005">MSLYEVSDTRAAPHLGRPVRSLLTHTTGFTPRLIGLPATGTDAHWHPAGTTPTALATDKASAGLRGSTWVKTCAGTKALTAPETKEGEDKGRWRLHRDGHADPLPSAEHRMPQPARRPRRPGADRDRTRLARRRPAR</sequence>
<reference evidence="3" key="1">
    <citation type="journal article" date="2019" name="Int. J. Syst. Evol. Microbiol.">
        <title>The Global Catalogue of Microorganisms (GCM) 10K type strain sequencing project: providing services to taxonomists for standard genome sequencing and annotation.</title>
        <authorList>
            <consortium name="The Broad Institute Genomics Platform"/>
            <consortium name="The Broad Institute Genome Sequencing Center for Infectious Disease"/>
            <person name="Wu L."/>
            <person name="Ma J."/>
        </authorList>
    </citation>
    <scope>NUCLEOTIDE SEQUENCE [LARGE SCALE GENOMIC DNA]</scope>
    <source>
        <strain evidence="3">JCM 15481</strain>
    </source>
</reference>
<dbReference type="EMBL" id="BAAAPF010000009">
    <property type="protein sequence ID" value="GAA2110521.1"/>
    <property type="molecule type" value="Genomic_DNA"/>
</dbReference>
<evidence type="ECO:0000256" key="1">
    <source>
        <dbReference type="SAM" id="MobiDB-lite"/>
    </source>
</evidence>
<protein>
    <recommendedName>
        <fullName evidence="4">Beta-lactamase family protein</fullName>
    </recommendedName>
</protein>
<feature type="region of interest" description="Disordered" evidence="1">
    <location>
        <begin position="34"/>
        <end position="54"/>
    </location>
</feature>
<keyword evidence="3" id="KW-1185">Reference proteome</keyword>
<organism evidence="2 3">
    <name type="scientific">Streptomyces synnematoformans</name>
    <dbReference type="NCBI Taxonomy" id="415721"/>
    <lineage>
        <taxon>Bacteria</taxon>
        <taxon>Bacillati</taxon>
        <taxon>Actinomycetota</taxon>
        <taxon>Actinomycetes</taxon>
        <taxon>Kitasatosporales</taxon>
        <taxon>Streptomycetaceae</taxon>
        <taxon>Streptomyces</taxon>
    </lineage>
</organism>
<gene>
    <name evidence="2" type="ORF">GCM10009802_07730</name>
</gene>
<feature type="compositionally biased region" description="Basic and acidic residues" evidence="1">
    <location>
        <begin position="83"/>
        <end position="111"/>
    </location>
</feature>
<feature type="region of interest" description="Disordered" evidence="1">
    <location>
        <begin position="75"/>
        <end position="137"/>
    </location>
</feature>
<evidence type="ECO:0008006" key="4">
    <source>
        <dbReference type="Google" id="ProtNLM"/>
    </source>
</evidence>
<comment type="caution">
    <text evidence="2">The sequence shown here is derived from an EMBL/GenBank/DDBJ whole genome shotgun (WGS) entry which is preliminary data.</text>
</comment>
<evidence type="ECO:0000313" key="3">
    <source>
        <dbReference type="Proteomes" id="UP001500443"/>
    </source>
</evidence>
<dbReference type="Proteomes" id="UP001500443">
    <property type="component" value="Unassembled WGS sequence"/>
</dbReference>
<accession>A0ABN2XE93</accession>
<name>A0ABN2XE93_9ACTN</name>
<proteinExistence type="predicted"/>